<evidence type="ECO:0000313" key="2">
    <source>
        <dbReference type="EMBL" id="SHG52348.1"/>
    </source>
</evidence>
<feature type="domain" description="N-acetyltransferase" evidence="1">
    <location>
        <begin position="8"/>
        <end position="159"/>
    </location>
</feature>
<sequence>MNLSYHWRRWADLRPDELYAFLKLRSDIFVVEQNCVFSDMDGIDPQCEHLLGIDADNIVRAYLRIVPPGVQRPHSPSPPAPGPAIGRVVVAVEARGNGTGRRLMQQALSWCGAGYAGQPVSLSGQQHLEAFYASLGFVTHSAPYLEDGIWHVDMQRPGILAS</sequence>
<dbReference type="InterPro" id="IPR000182">
    <property type="entry name" value="GNAT_dom"/>
</dbReference>
<evidence type="ECO:0000313" key="3">
    <source>
        <dbReference type="Proteomes" id="UP000199758"/>
    </source>
</evidence>
<dbReference type="GO" id="GO:0016747">
    <property type="term" value="F:acyltransferase activity, transferring groups other than amino-acyl groups"/>
    <property type="evidence" value="ECO:0007669"/>
    <property type="project" value="InterPro"/>
</dbReference>
<dbReference type="EMBL" id="FQWZ01000001">
    <property type="protein sequence ID" value="SHG52348.1"/>
    <property type="molecule type" value="Genomic_DNA"/>
</dbReference>
<gene>
    <name evidence="2" type="ORF">SAMN04488068_0574</name>
</gene>
<dbReference type="Pfam" id="PF13673">
    <property type="entry name" value="Acetyltransf_10"/>
    <property type="match status" value="1"/>
</dbReference>
<name>A0A1M5KHZ4_9GAMM</name>
<evidence type="ECO:0000259" key="1">
    <source>
        <dbReference type="PROSITE" id="PS51186"/>
    </source>
</evidence>
<keyword evidence="3" id="KW-1185">Reference proteome</keyword>
<dbReference type="SUPFAM" id="SSF55729">
    <property type="entry name" value="Acyl-CoA N-acyltransferases (Nat)"/>
    <property type="match status" value="1"/>
</dbReference>
<protein>
    <submittedName>
        <fullName evidence="2">ElaA protein</fullName>
    </submittedName>
</protein>
<accession>A0A1M5KHZ4</accession>
<dbReference type="OrthoDB" id="9796171at2"/>
<proteinExistence type="predicted"/>
<dbReference type="PROSITE" id="PS51186">
    <property type="entry name" value="GNAT"/>
    <property type="match status" value="1"/>
</dbReference>
<organism evidence="2 3">
    <name type="scientific">Hydrocarboniphaga daqingensis</name>
    <dbReference type="NCBI Taxonomy" id="490188"/>
    <lineage>
        <taxon>Bacteria</taxon>
        <taxon>Pseudomonadati</taxon>
        <taxon>Pseudomonadota</taxon>
        <taxon>Gammaproteobacteria</taxon>
        <taxon>Nevskiales</taxon>
        <taxon>Nevskiaceae</taxon>
        <taxon>Hydrocarboniphaga</taxon>
    </lineage>
</organism>
<dbReference type="RefSeq" id="WP_072893616.1">
    <property type="nucleotide sequence ID" value="NZ_FQWZ01000001.1"/>
</dbReference>
<dbReference type="AlphaFoldDB" id="A0A1M5KHZ4"/>
<dbReference type="STRING" id="490188.SAMN04488068_0574"/>
<dbReference type="Gene3D" id="3.40.630.30">
    <property type="match status" value="1"/>
</dbReference>
<dbReference type="Proteomes" id="UP000199758">
    <property type="component" value="Unassembled WGS sequence"/>
</dbReference>
<dbReference type="InterPro" id="IPR016181">
    <property type="entry name" value="Acyl_CoA_acyltransferase"/>
</dbReference>
<reference evidence="2 3" key="1">
    <citation type="submission" date="2016-11" db="EMBL/GenBank/DDBJ databases">
        <authorList>
            <person name="Jaros S."/>
            <person name="Januszkiewicz K."/>
            <person name="Wedrychowicz H."/>
        </authorList>
    </citation>
    <scope>NUCLEOTIDE SEQUENCE [LARGE SCALE GENOMIC DNA]</scope>
    <source>
        <strain evidence="2 3">CGMCC 1.7049</strain>
    </source>
</reference>